<sequence length="268" mass="27217">MTALRCLASAAIIAAVTSVAAPGTALADDAKPIHPGVMTRSEAGQCTSNFIFKAGDKVLIGQAAHCTGTGEATETDGCTSKSLPLGTEVKIDGASKPGKLVYNSWLAMHENGEKNKDVCAFNDFALVEIADEDEGKVTSTVPKFGGPTGLQDGPVGVGSMVYSYQNSSARGGIAALSPKTGTVLGEGGNGWSHEVVTLTPGVPGDSGSGFMTADGKAFGLLSTLNLLPAPGSNGVVDLNKALSYANDNRDDLEPIHLVEGGPFHAGLL</sequence>
<dbReference type="Proteomes" id="UP001428817">
    <property type="component" value="Unassembled WGS sequence"/>
</dbReference>
<evidence type="ECO:0008006" key="4">
    <source>
        <dbReference type="Google" id="ProtNLM"/>
    </source>
</evidence>
<gene>
    <name evidence="2" type="ORF">GCM10023321_66370</name>
</gene>
<organism evidence="2 3">
    <name type="scientific">Pseudonocardia eucalypti</name>
    <dbReference type="NCBI Taxonomy" id="648755"/>
    <lineage>
        <taxon>Bacteria</taxon>
        <taxon>Bacillati</taxon>
        <taxon>Actinomycetota</taxon>
        <taxon>Actinomycetes</taxon>
        <taxon>Pseudonocardiales</taxon>
        <taxon>Pseudonocardiaceae</taxon>
        <taxon>Pseudonocardia</taxon>
    </lineage>
</organism>
<name>A0ABP9QZT9_9PSEU</name>
<reference evidence="3" key="1">
    <citation type="journal article" date="2019" name="Int. J. Syst. Evol. Microbiol.">
        <title>The Global Catalogue of Microorganisms (GCM) 10K type strain sequencing project: providing services to taxonomists for standard genome sequencing and annotation.</title>
        <authorList>
            <consortium name="The Broad Institute Genomics Platform"/>
            <consortium name="The Broad Institute Genome Sequencing Center for Infectious Disease"/>
            <person name="Wu L."/>
            <person name="Ma J."/>
        </authorList>
    </citation>
    <scope>NUCLEOTIDE SEQUENCE [LARGE SCALE GENOMIC DNA]</scope>
    <source>
        <strain evidence="3">JCM 18303</strain>
    </source>
</reference>
<proteinExistence type="predicted"/>
<feature type="chain" id="PRO_5045628704" description="Serine protease" evidence="1">
    <location>
        <begin position="28"/>
        <end position="268"/>
    </location>
</feature>
<accession>A0ABP9QZT9</accession>
<dbReference type="EMBL" id="BAABJP010000043">
    <property type="protein sequence ID" value="GAA5169980.1"/>
    <property type="molecule type" value="Genomic_DNA"/>
</dbReference>
<evidence type="ECO:0000313" key="3">
    <source>
        <dbReference type="Proteomes" id="UP001428817"/>
    </source>
</evidence>
<keyword evidence="1" id="KW-0732">Signal</keyword>
<protein>
    <recommendedName>
        <fullName evidence="4">Serine protease</fullName>
    </recommendedName>
</protein>
<dbReference type="SUPFAM" id="SSF50494">
    <property type="entry name" value="Trypsin-like serine proteases"/>
    <property type="match status" value="1"/>
</dbReference>
<keyword evidence="3" id="KW-1185">Reference proteome</keyword>
<evidence type="ECO:0000256" key="1">
    <source>
        <dbReference type="SAM" id="SignalP"/>
    </source>
</evidence>
<evidence type="ECO:0000313" key="2">
    <source>
        <dbReference type="EMBL" id="GAA5169980.1"/>
    </source>
</evidence>
<comment type="caution">
    <text evidence="2">The sequence shown here is derived from an EMBL/GenBank/DDBJ whole genome shotgun (WGS) entry which is preliminary data.</text>
</comment>
<dbReference type="InterPro" id="IPR009003">
    <property type="entry name" value="Peptidase_S1_PA"/>
</dbReference>
<feature type="signal peptide" evidence="1">
    <location>
        <begin position="1"/>
        <end position="27"/>
    </location>
</feature>